<dbReference type="EMBL" id="LGGS01000047">
    <property type="protein sequence ID" value="KUK83108.1"/>
    <property type="molecule type" value="Genomic_DNA"/>
</dbReference>
<dbReference type="Pfam" id="PF09818">
    <property type="entry name" value="ABC_ATPase"/>
    <property type="match status" value="1"/>
</dbReference>
<feature type="domain" description="ATPase of the ABC class C-terminal" evidence="1">
    <location>
        <begin position="168"/>
        <end position="449"/>
    </location>
</feature>
<proteinExistence type="predicted"/>
<dbReference type="PANTHER" id="PTHR38149">
    <property type="entry name" value="ATPASE"/>
    <property type="match status" value="1"/>
</dbReference>
<evidence type="ECO:0000313" key="4">
    <source>
        <dbReference type="EMBL" id="KUK83108.1"/>
    </source>
</evidence>
<protein>
    <submittedName>
        <fullName evidence="4">Putative ATPase</fullName>
    </submittedName>
</protein>
<organism evidence="4 5">
    <name type="scientific">Pelotomaculum thermopropionicum</name>
    <dbReference type="NCBI Taxonomy" id="110500"/>
    <lineage>
        <taxon>Bacteria</taxon>
        <taxon>Bacillati</taxon>
        <taxon>Bacillota</taxon>
        <taxon>Clostridia</taxon>
        <taxon>Eubacteriales</taxon>
        <taxon>Desulfotomaculaceae</taxon>
        <taxon>Pelotomaculum</taxon>
    </lineage>
</organism>
<dbReference type="InterPro" id="IPR027417">
    <property type="entry name" value="P-loop_NTPase"/>
</dbReference>
<dbReference type="Pfam" id="PF20446">
    <property type="entry name" value="ABC_N"/>
    <property type="match status" value="1"/>
</dbReference>
<dbReference type="SUPFAM" id="SSF52540">
    <property type="entry name" value="P-loop containing nucleoside triphosphate hydrolases"/>
    <property type="match status" value="1"/>
</dbReference>
<dbReference type="AlphaFoldDB" id="A0A101HU96"/>
<dbReference type="Pfam" id="PF21117">
    <property type="entry name" value="MRB1590_C"/>
    <property type="match status" value="1"/>
</dbReference>
<dbReference type="InterPro" id="IPR046834">
    <property type="entry name" value="ABC_ATPase_C"/>
</dbReference>
<comment type="caution">
    <text evidence="4">The sequence shown here is derived from an EMBL/GenBank/DDBJ whole genome shotgun (WGS) entry which is preliminary data.</text>
</comment>
<dbReference type="Proteomes" id="UP000054705">
    <property type="component" value="Unassembled WGS sequence"/>
</dbReference>
<gene>
    <name evidence="4" type="ORF">XD97_0263</name>
</gene>
<evidence type="ECO:0000259" key="3">
    <source>
        <dbReference type="Pfam" id="PF21117"/>
    </source>
</evidence>
<dbReference type="PANTHER" id="PTHR38149:SF1">
    <property type="entry name" value="ATPASE"/>
    <property type="match status" value="1"/>
</dbReference>
<dbReference type="InterPro" id="IPR046833">
    <property type="entry name" value="ABC_N"/>
</dbReference>
<accession>A0A101HU96</accession>
<feature type="domain" description="MRB1590-like C-terminal" evidence="3">
    <location>
        <begin position="465"/>
        <end position="567"/>
    </location>
</feature>
<evidence type="ECO:0000313" key="5">
    <source>
        <dbReference type="Proteomes" id="UP000054705"/>
    </source>
</evidence>
<dbReference type="InterPro" id="IPR019195">
    <property type="entry name" value="ABC_ATPase_put"/>
</dbReference>
<sequence>MDKLIRFLKKIDGKGYKAYKDLAGAYHFPDFTLFVDYVQGDPFAPPSRIRVRVAREKAAFPGELLINKPRRIGLQDYLIRRMAEEIARNAGGIRGTGKSGLFYIDAGGQEIIERTALVINSAYVEARLSVGLPAAGRRVTGQPALIMFTQELPDIIHGSLFYRNIDAKKAAAFVKLKEDQHFIREELVRRKLVAFIAEGSVLPRESGISQKPLKERAIPFASPAGLTVEMKLPNHGYIKGMGVPEGVTLVVGGGYHGKSTLLRAIERGVYDHIPGDGREYVLTRRDAVKIRAEDGRRIEKVDISPFISNLPFNKETSAFSTEDASGSTSQAANIIEALEAGTSLLLLDEDTSATNFMIRDARMQSLVTKDKEPITPFVDKVRQLYRDRGVSTVLVMGGSGDYFDVADLVLMMDEYRPGIATGQARELAGKNPTNRRREGGRAFGGVKQRIPLKQGFRPERGNKIKVDAKGRDTIVFGNTVLDLSYLEQLVDTSQTRAIAGLIYYLSRYYIDDRSTLFQVLRTVYGVIEEKGLDVISPFPGKHPGDYALPRLQETAGAINRLRTLAIK</sequence>
<evidence type="ECO:0000259" key="2">
    <source>
        <dbReference type="Pfam" id="PF20446"/>
    </source>
</evidence>
<name>A0A101HU96_9FIRM</name>
<dbReference type="InterPro" id="IPR049069">
    <property type="entry name" value="MRB1590-like_C"/>
</dbReference>
<reference evidence="5" key="1">
    <citation type="journal article" date="2015" name="MBio">
        <title>Genome-Resolved Metagenomic Analysis Reveals Roles for Candidate Phyla and Other Microbial Community Members in Biogeochemical Transformations in Oil Reservoirs.</title>
        <authorList>
            <person name="Hu P."/>
            <person name="Tom L."/>
            <person name="Singh A."/>
            <person name="Thomas B.C."/>
            <person name="Baker B.J."/>
            <person name="Piceno Y.M."/>
            <person name="Andersen G.L."/>
            <person name="Banfield J.F."/>
        </authorList>
    </citation>
    <scope>NUCLEOTIDE SEQUENCE [LARGE SCALE GENOMIC DNA]</scope>
</reference>
<dbReference type="PATRIC" id="fig|110500.4.peg.518"/>
<feature type="domain" description="ATPase of the ABC class N-terminal" evidence="2">
    <location>
        <begin position="1"/>
        <end position="162"/>
    </location>
</feature>
<evidence type="ECO:0000259" key="1">
    <source>
        <dbReference type="Pfam" id="PF09818"/>
    </source>
</evidence>